<dbReference type="EnsemblMetazoa" id="XM_014403357.2">
    <property type="protein sequence ID" value="XP_014258843.1"/>
    <property type="gene ID" value="LOC106672161"/>
</dbReference>
<keyword evidence="3" id="KW-1185">Reference proteome</keyword>
<feature type="region of interest" description="Disordered" evidence="1">
    <location>
        <begin position="93"/>
        <end position="154"/>
    </location>
</feature>
<dbReference type="RefSeq" id="XP_014258843.1">
    <property type="nucleotide sequence ID" value="XM_014403357.2"/>
</dbReference>
<feature type="compositionally biased region" description="Basic residues" evidence="1">
    <location>
        <begin position="144"/>
        <end position="154"/>
    </location>
</feature>
<evidence type="ECO:0000313" key="3">
    <source>
        <dbReference type="Proteomes" id="UP000494040"/>
    </source>
</evidence>
<dbReference type="Proteomes" id="UP000494040">
    <property type="component" value="Unassembled WGS sequence"/>
</dbReference>
<dbReference type="GeneID" id="106672161"/>
<accession>A0A8I6S6N0</accession>
<evidence type="ECO:0000313" key="2">
    <source>
        <dbReference type="EnsemblMetazoa" id="XP_014258843.1"/>
    </source>
</evidence>
<name>A0A8I6S6N0_CIMLE</name>
<dbReference type="AlphaFoldDB" id="A0A8I6S6N0"/>
<feature type="compositionally biased region" description="Basic and acidic residues" evidence="1">
    <location>
        <begin position="100"/>
        <end position="118"/>
    </location>
</feature>
<feature type="compositionally biased region" description="Basic and acidic residues" evidence="1">
    <location>
        <begin position="126"/>
        <end position="143"/>
    </location>
</feature>
<protein>
    <submittedName>
        <fullName evidence="2">Uncharacterized protein</fullName>
    </submittedName>
</protein>
<sequence length="154" mass="17386">MRSGDGKFLEREENDSLEKGPWAVGKREEEVVRRGRGSIHASIGRALPQSVTRRRPISFVPVFQQPSTFTVGSAPPPTRRGLPMSCRAEQKKAVFPTLALHDHSHTHDHSHNHVERPKKLAHQPKSKSESKDSPEKEKTEAHAKQKHKNKSDNK</sequence>
<feature type="compositionally biased region" description="Basic and acidic residues" evidence="1">
    <location>
        <begin position="1"/>
        <end position="18"/>
    </location>
</feature>
<organism evidence="2 3">
    <name type="scientific">Cimex lectularius</name>
    <name type="common">Bed bug</name>
    <name type="synonym">Acanthia lectularia</name>
    <dbReference type="NCBI Taxonomy" id="79782"/>
    <lineage>
        <taxon>Eukaryota</taxon>
        <taxon>Metazoa</taxon>
        <taxon>Ecdysozoa</taxon>
        <taxon>Arthropoda</taxon>
        <taxon>Hexapoda</taxon>
        <taxon>Insecta</taxon>
        <taxon>Pterygota</taxon>
        <taxon>Neoptera</taxon>
        <taxon>Paraneoptera</taxon>
        <taxon>Hemiptera</taxon>
        <taxon>Heteroptera</taxon>
        <taxon>Panheteroptera</taxon>
        <taxon>Cimicomorpha</taxon>
        <taxon>Cimicidae</taxon>
        <taxon>Cimex</taxon>
    </lineage>
</organism>
<evidence type="ECO:0000256" key="1">
    <source>
        <dbReference type="SAM" id="MobiDB-lite"/>
    </source>
</evidence>
<reference evidence="2" key="1">
    <citation type="submission" date="2022-01" db="UniProtKB">
        <authorList>
            <consortium name="EnsemblMetazoa"/>
        </authorList>
    </citation>
    <scope>IDENTIFICATION</scope>
</reference>
<dbReference type="KEGG" id="clec:106672161"/>
<feature type="region of interest" description="Disordered" evidence="1">
    <location>
        <begin position="1"/>
        <end position="21"/>
    </location>
</feature>
<proteinExistence type="predicted"/>